<dbReference type="Proteomes" id="UP000515153">
    <property type="component" value="Chromosome VII"/>
</dbReference>
<sequence length="172" mass="19470">MTSFHLGQASYLKATSQHNANRREVLNQLLDTGKEMETDDCTMETTTSQDLLAAAENDRTGRSVDHVQHSRNSWDLEFSRLGAIYKQPFRKQEGAQSFSAKAIRKFIVTPPNKHVDTKGVRPWEQHQMAPIAPGEVLVGLWLPLYGCFLNKNALQSRDLCLSRTRVLETNIT</sequence>
<dbReference type="GeneID" id="41965075"/>
<dbReference type="RefSeq" id="XP_030980312.1">
    <property type="nucleotide sequence ID" value="XM_031130167.1"/>
</dbReference>
<proteinExistence type="predicted"/>
<keyword evidence="1" id="KW-1185">Reference proteome</keyword>
<accession>A0A6P8AZK7</accession>
<evidence type="ECO:0000313" key="2">
    <source>
        <dbReference type="RefSeq" id="XP_030980312.1"/>
    </source>
</evidence>
<reference evidence="2" key="2">
    <citation type="submission" date="2019-10" db="EMBL/GenBank/DDBJ databases">
        <authorList>
            <consortium name="NCBI Genome Project"/>
        </authorList>
    </citation>
    <scope>NUCLEOTIDE SEQUENCE</scope>
    <source>
        <strain evidence="2">NI907</strain>
    </source>
</reference>
<reference evidence="2" key="3">
    <citation type="submission" date="2025-08" db="UniProtKB">
        <authorList>
            <consortium name="RefSeq"/>
        </authorList>
    </citation>
    <scope>IDENTIFICATION</scope>
    <source>
        <strain evidence="2">NI907</strain>
    </source>
</reference>
<organism evidence="1 2">
    <name type="scientific">Pyricularia grisea</name>
    <name type="common">Crabgrass-specific blast fungus</name>
    <name type="synonym">Magnaporthe grisea</name>
    <dbReference type="NCBI Taxonomy" id="148305"/>
    <lineage>
        <taxon>Eukaryota</taxon>
        <taxon>Fungi</taxon>
        <taxon>Dikarya</taxon>
        <taxon>Ascomycota</taxon>
        <taxon>Pezizomycotina</taxon>
        <taxon>Sordariomycetes</taxon>
        <taxon>Sordariomycetidae</taxon>
        <taxon>Magnaporthales</taxon>
        <taxon>Pyriculariaceae</taxon>
        <taxon>Pyricularia</taxon>
    </lineage>
</organism>
<name>A0A6P8AZK7_PYRGI</name>
<dbReference type="AlphaFoldDB" id="A0A6P8AZK7"/>
<dbReference type="KEGG" id="pgri:PgNI_10193"/>
<reference evidence="1 2" key="1">
    <citation type="journal article" date="2019" name="Mol. Biol. Evol.">
        <title>Blast fungal genomes show frequent chromosomal changes, gene gains and losses, and effector gene turnover.</title>
        <authorList>
            <person name="Gomez Luciano L.B."/>
            <person name="Jason Tsai I."/>
            <person name="Chuma I."/>
            <person name="Tosa Y."/>
            <person name="Chen Y.H."/>
            <person name="Li J.Y."/>
            <person name="Li M.Y."/>
            <person name="Jade Lu M.Y."/>
            <person name="Nakayashiki H."/>
            <person name="Li W.H."/>
        </authorList>
    </citation>
    <scope>NUCLEOTIDE SEQUENCE [LARGE SCALE GENOMIC DNA]</scope>
    <source>
        <strain evidence="1 2">NI907</strain>
    </source>
</reference>
<protein>
    <submittedName>
        <fullName evidence="2">Uncharacterized protein</fullName>
    </submittedName>
</protein>
<gene>
    <name evidence="2" type="ORF">PgNI_10193</name>
</gene>
<evidence type="ECO:0000313" key="1">
    <source>
        <dbReference type="Proteomes" id="UP000515153"/>
    </source>
</evidence>